<dbReference type="InterPro" id="IPR049458">
    <property type="entry name" value="EpsG-like"/>
</dbReference>
<sequence>MAIYIIFIITNLILLSIPFRSNNNIYYPLSFISYILILSFSGFRYGIGTDYFNYESIFYNIHYDNSYNSGLEYGFYYLSKLLPQEKEGFFSLIFITSLITNFTLFLAIKNRIKNKSPEERFLIILFFFISNLYFLPFNGIRQGIAFSCTLLSFTFIKQRRFLYFLILILIGSLFHKSILLFIPFYFVYKINIKNLYCFIIVSISFILVKSGIFSLTINSLINILGEKYARYLENPVDYGGSGLGVYLYVILFLFIYFIKFVVRNEKMKTKEYNFLFLMFSIGISFRILALDNIIFVRPSYYFTVFDTFFIPFFIMCFNKNKFIISIVITCFYLISFLASLSNSNGLLPYQNIFIS</sequence>
<feature type="transmembrane region" description="Helical" evidence="1">
    <location>
        <begin position="300"/>
        <end position="317"/>
    </location>
</feature>
<reference evidence="2" key="1">
    <citation type="journal article" date="2017" name="PLoS ONE">
        <title>Genetic diversity of the O antigens of Proteus species and the development of a suspension array for molecular serotyping.</title>
        <authorList>
            <person name="Yu X."/>
            <person name="Torzewska A."/>
            <person name="Zhang X."/>
            <person name="Yin Z."/>
            <person name="Drzewiecka D."/>
            <person name="Cao H."/>
            <person name="Liu B."/>
            <person name="Knirel Y.A."/>
            <person name="Rozalski A."/>
            <person name="Wang L."/>
        </authorList>
    </citation>
    <scope>NUCLEOTIDE SEQUENCE</scope>
    <source>
        <strain evidence="2">PrK 66/57</strain>
    </source>
</reference>
<organism evidence="2">
    <name type="scientific">Proteus mirabilis</name>
    <dbReference type="NCBI Taxonomy" id="584"/>
    <lineage>
        <taxon>Bacteria</taxon>
        <taxon>Pseudomonadati</taxon>
        <taxon>Pseudomonadota</taxon>
        <taxon>Gammaproteobacteria</taxon>
        <taxon>Enterobacterales</taxon>
        <taxon>Morganellaceae</taxon>
        <taxon>Proteus</taxon>
    </lineage>
</organism>
<protein>
    <submittedName>
        <fullName evidence="2">Wzy</fullName>
    </submittedName>
</protein>
<dbReference type="RefSeq" id="WP_161680154.1">
    <property type="nucleotide sequence ID" value="NZ_JAHRDK010000006.1"/>
</dbReference>
<feature type="transmembrane region" description="Helical" evidence="1">
    <location>
        <begin position="25"/>
        <end position="47"/>
    </location>
</feature>
<keyword evidence="1" id="KW-1133">Transmembrane helix</keyword>
<feature type="transmembrane region" description="Helical" evidence="1">
    <location>
        <begin position="161"/>
        <end position="188"/>
    </location>
</feature>
<feature type="transmembrane region" description="Helical" evidence="1">
    <location>
        <begin position="195"/>
        <end position="223"/>
    </location>
</feature>
<dbReference type="AlphaFoldDB" id="A0A385JN12"/>
<dbReference type="Pfam" id="PF14897">
    <property type="entry name" value="EpsG"/>
    <property type="match status" value="1"/>
</dbReference>
<proteinExistence type="predicted"/>
<keyword evidence="1" id="KW-0472">Membrane</keyword>
<keyword evidence="1" id="KW-0812">Transmembrane</keyword>
<dbReference type="EMBL" id="KY710712">
    <property type="protein sequence ID" value="AXY99727.1"/>
    <property type="molecule type" value="Genomic_DNA"/>
</dbReference>
<feature type="transmembrane region" description="Helical" evidence="1">
    <location>
        <begin position="322"/>
        <end position="340"/>
    </location>
</feature>
<accession>A0A385JN12</accession>
<evidence type="ECO:0000256" key="1">
    <source>
        <dbReference type="SAM" id="Phobius"/>
    </source>
</evidence>
<feature type="transmembrane region" description="Helical" evidence="1">
    <location>
        <begin position="243"/>
        <end position="262"/>
    </location>
</feature>
<name>A0A385JN12_PROMI</name>
<feature type="transmembrane region" description="Helical" evidence="1">
    <location>
        <begin position="88"/>
        <end position="108"/>
    </location>
</feature>
<evidence type="ECO:0000313" key="2">
    <source>
        <dbReference type="EMBL" id="AXY99727.1"/>
    </source>
</evidence>
<feature type="transmembrane region" description="Helical" evidence="1">
    <location>
        <begin position="120"/>
        <end position="141"/>
    </location>
</feature>
<feature type="transmembrane region" description="Helical" evidence="1">
    <location>
        <begin position="274"/>
        <end position="294"/>
    </location>
</feature>